<protein>
    <submittedName>
        <fullName evidence="1">NERD domain-containing protein</fullName>
    </submittedName>
</protein>
<dbReference type="EMBL" id="JAROCC010000003">
    <property type="protein sequence ID" value="MDN4606979.1"/>
    <property type="molecule type" value="Genomic_DNA"/>
</dbReference>
<name>A0ABT8JPI0_9BACL</name>
<organism evidence="1 2">
    <name type="scientific">Sporosarcina highlanderae</name>
    <dbReference type="NCBI Taxonomy" id="3035916"/>
    <lineage>
        <taxon>Bacteria</taxon>
        <taxon>Bacillati</taxon>
        <taxon>Bacillota</taxon>
        <taxon>Bacilli</taxon>
        <taxon>Bacillales</taxon>
        <taxon>Caryophanaceae</taxon>
        <taxon>Sporosarcina</taxon>
    </lineage>
</organism>
<accession>A0ABT8JPI0</accession>
<dbReference type="RefSeq" id="WP_301242522.1">
    <property type="nucleotide sequence ID" value="NZ_JAROCC010000003.1"/>
</dbReference>
<sequence>MAQLVKLLDYVSRYENDLSHYPTQYIRLKKSQWERMKVQWENGANFSERQEIPHVDEEQLEEGKWFTPLLSLFGKRKEREFEPEEEDAGTDESNELDMFGFNPNVLSSPGNLEHLRKLFLDQLFHFQLKWASSTLRHSSHLDARFMKDTLLRSFTQQLPDSFLLFYYPILQVKKAPVEVDVILVTPLECLCITVVEQEDIAAFVASGDRFWAKKVGTKESRILNPLIGLNRMEKIISGIFATQGIDFPIKKIVISRNGYIDYPGTPFDITIIDRRTYNEWFTSLQKSTFPMKFNQFKAAQSILDNVQTTAFSRLDSMYENDNNE</sequence>
<reference evidence="1" key="1">
    <citation type="submission" date="2023-03" db="EMBL/GenBank/DDBJ databases">
        <title>MT1 and MT2 Draft Genomes of Novel Species.</title>
        <authorList>
            <person name="Venkateswaran K."/>
        </authorList>
    </citation>
    <scope>NUCLEOTIDE SEQUENCE</scope>
    <source>
        <strain evidence="1">F6_3S_P_2</strain>
    </source>
</reference>
<comment type="caution">
    <text evidence="1">The sequence shown here is derived from an EMBL/GenBank/DDBJ whole genome shotgun (WGS) entry which is preliminary data.</text>
</comment>
<evidence type="ECO:0000313" key="1">
    <source>
        <dbReference type="EMBL" id="MDN4606979.1"/>
    </source>
</evidence>
<dbReference type="Proteomes" id="UP001175097">
    <property type="component" value="Unassembled WGS sequence"/>
</dbReference>
<gene>
    <name evidence="1" type="ORF">P5G49_05730</name>
</gene>
<keyword evidence="2" id="KW-1185">Reference proteome</keyword>
<proteinExistence type="predicted"/>
<evidence type="ECO:0000313" key="2">
    <source>
        <dbReference type="Proteomes" id="UP001175097"/>
    </source>
</evidence>